<dbReference type="RefSeq" id="WP_140621997.1">
    <property type="nucleotide sequence ID" value="NZ_VFRQ01000006.1"/>
</dbReference>
<evidence type="ECO:0008006" key="3">
    <source>
        <dbReference type="Google" id="ProtNLM"/>
    </source>
</evidence>
<dbReference type="Proteomes" id="UP000316727">
    <property type="component" value="Unassembled WGS sequence"/>
</dbReference>
<keyword evidence="2" id="KW-1185">Reference proteome</keyword>
<comment type="caution">
    <text evidence="1">The sequence shown here is derived from an EMBL/GenBank/DDBJ whole genome shotgun (WGS) entry which is preliminary data.</text>
</comment>
<evidence type="ECO:0000313" key="1">
    <source>
        <dbReference type="EMBL" id="TPE43694.1"/>
    </source>
</evidence>
<dbReference type="OrthoDB" id="1013052at2"/>
<dbReference type="PROSITE" id="PS51257">
    <property type="entry name" value="PROKAR_LIPOPROTEIN"/>
    <property type="match status" value="1"/>
</dbReference>
<organism evidence="1 2">
    <name type="scientific">Pontibacter mangrovi</name>
    <dbReference type="NCBI Taxonomy" id="2589816"/>
    <lineage>
        <taxon>Bacteria</taxon>
        <taxon>Pseudomonadati</taxon>
        <taxon>Bacteroidota</taxon>
        <taxon>Cytophagia</taxon>
        <taxon>Cytophagales</taxon>
        <taxon>Hymenobacteraceae</taxon>
        <taxon>Pontibacter</taxon>
    </lineage>
</organism>
<accession>A0A501W6G6</accession>
<gene>
    <name evidence="1" type="ORF">FJM65_13175</name>
</gene>
<proteinExistence type="predicted"/>
<dbReference type="AlphaFoldDB" id="A0A501W6G6"/>
<reference evidence="1 2" key="1">
    <citation type="submission" date="2019-06" db="EMBL/GenBank/DDBJ databases">
        <title>A novel bacterium of genus Pontibacter, isolated from marine sediment.</title>
        <authorList>
            <person name="Huang H."/>
            <person name="Mo K."/>
            <person name="Hu Y."/>
        </authorList>
    </citation>
    <scope>NUCLEOTIDE SEQUENCE [LARGE SCALE GENOMIC DNA]</scope>
    <source>
        <strain evidence="1 2">HB172049</strain>
    </source>
</reference>
<name>A0A501W6G6_9BACT</name>
<protein>
    <recommendedName>
        <fullName evidence="3">DUF5017 domain-containing protein</fullName>
    </recommendedName>
</protein>
<dbReference type="EMBL" id="VFRQ01000006">
    <property type="protein sequence ID" value="TPE43694.1"/>
    <property type="molecule type" value="Genomic_DNA"/>
</dbReference>
<evidence type="ECO:0000313" key="2">
    <source>
        <dbReference type="Proteomes" id="UP000316727"/>
    </source>
</evidence>
<sequence>MKKVIYIICSLALTFTACDPMEDVYDELDKVKKDNTIAATELTEDDYALLKDSADYPYVAADHYFLNEAEAAKLIPAVLNNNYAHLTNGATVTVAYNTAVFPGVSNSVSSWEKYTVTEEDYTANGESYPNFNSSGDVYKFLGKKYPDAAENQLVVLTYDYYAGSLSTITDSFYYVNGRWENIYHVTSDDYLSVKNTYGSFSGSDSDNMVAYFDFFLKNDVIVAKEGDFEYVSYYFYDSSDKSRSQRVMAMYFNGSNWVPAAGAVEKATLKFQKKNNTWVPDLSTLYTLTSEDYDWVGKEENNIGSANGRDNLRIHGNFSTYNWTTEELYQAMGAILKLRFPNAEAGQKFKVTINTYPGGDVEFILIKRESGEFTKAEDGE</sequence>